<dbReference type="InterPro" id="IPR049730">
    <property type="entry name" value="SNF2/RAD54-like_C"/>
</dbReference>
<dbReference type="SMART" id="SM00487">
    <property type="entry name" value="DEXDc"/>
    <property type="match status" value="1"/>
</dbReference>
<feature type="domain" description="Helicase C-terminal" evidence="6">
    <location>
        <begin position="625"/>
        <end position="775"/>
    </location>
</feature>
<dbReference type="InterPro" id="IPR001650">
    <property type="entry name" value="Helicase_C-like"/>
</dbReference>
<protein>
    <submittedName>
        <fullName evidence="7">Uncharacterized protein</fullName>
    </submittedName>
</protein>
<dbReference type="Pfam" id="PF00271">
    <property type="entry name" value="Helicase_C"/>
    <property type="match status" value="1"/>
</dbReference>
<feature type="compositionally biased region" description="Acidic residues" evidence="4">
    <location>
        <begin position="160"/>
        <end position="190"/>
    </location>
</feature>
<evidence type="ECO:0000256" key="3">
    <source>
        <dbReference type="ARBA" id="ARBA00023242"/>
    </source>
</evidence>
<feature type="compositionally biased region" description="Low complexity" evidence="4">
    <location>
        <begin position="120"/>
        <end position="130"/>
    </location>
</feature>
<feature type="region of interest" description="Disordered" evidence="4">
    <location>
        <begin position="817"/>
        <end position="890"/>
    </location>
</feature>
<keyword evidence="3" id="KW-0539">Nucleus</keyword>
<dbReference type="FunFam" id="3.40.50.10810:FF:000019">
    <property type="entry name" value="DNA excision repair protein ERCC-6-like 2 isoform X1"/>
    <property type="match status" value="1"/>
</dbReference>
<feature type="compositionally biased region" description="Pro residues" evidence="4">
    <location>
        <begin position="38"/>
        <end position="88"/>
    </location>
</feature>
<dbReference type="GO" id="GO:0005634">
    <property type="term" value="C:nucleus"/>
    <property type="evidence" value="ECO:0007669"/>
    <property type="project" value="UniProtKB-SubCell"/>
</dbReference>
<dbReference type="InterPro" id="IPR050496">
    <property type="entry name" value="SNF2_RAD54_helicase_repair"/>
</dbReference>
<feature type="compositionally biased region" description="Polar residues" evidence="4">
    <location>
        <begin position="1"/>
        <end position="15"/>
    </location>
</feature>
<dbReference type="PROSITE" id="PS51194">
    <property type="entry name" value="HELICASE_CTER"/>
    <property type="match status" value="1"/>
</dbReference>
<feature type="region of interest" description="Disordered" evidence="4">
    <location>
        <begin position="1"/>
        <end position="97"/>
    </location>
</feature>
<dbReference type="InterPro" id="IPR038718">
    <property type="entry name" value="SNF2-like_sf"/>
</dbReference>
<dbReference type="Proteomes" id="UP001515480">
    <property type="component" value="Unassembled WGS sequence"/>
</dbReference>
<proteinExistence type="predicted"/>
<feature type="region of interest" description="Disordered" evidence="4">
    <location>
        <begin position="114"/>
        <end position="199"/>
    </location>
</feature>
<dbReference type="GO" id="GO:0005524">
    <property type="term" value="F:ATP binding"/>
    <property type="evidence" value="ECO:0007669"/>
    <property type="project" value="InterPro"/>
</dbReference>
<dbReference type="Pfam" id="PF00176">
    <property type="entry name" value="SNF2-rel_dom"/>
    <property type="match status" value="1"/>
</dbReference>
<evidence type="ECO:0000259" key="6">
    <source>
        <dbReference type="PROSITE" id="PS51194"/>
    </source>
</evidence>
<evidence type="ECO:0000259" key="5">
    <source>
        <dbReference type="PROSITE" id="PS51192"/>
    </source>
</evidence>
<dbReference type="InterPro" id="IPR014001">
    <property type="entry name" value="Helicase_ATP-bd"/>
</dbReference>
<accession>A0AB34IL87</accession>
<dbReference type="CDD" id="cd18793">
    <property type="entry name" value="SF2_C_SNF"/>
    <property type="match status" value="1"/>
</dbReference>
<dbReference type="InterPro" id="IPR000330">
    <property type="entry name" value="SNF2_N"/>
</dbReference>
<comment type="subcellular location">
    <subcellularLocation>
        <location evidence="1">Nucleus</location>
    </subcellularLocation>
</comment>
<dbReference type="EMBL" id="JBGBPQ010000025">
    <property type="protein sequence ID" value="KAL1499693.1"/>
    <property type="molecule type" value="Genomic_DNA"/>
</dbReference>
<keyword evidence="2" id="KW-0378">Hydrolase</keyword>
<comment type="caution">
    <text evidence="7">The sequence shown here is derived from an EMBL/GenBank/DDBJ whole genome shotgun (WGS) entry which is preliminary data.</text>
</comment>
<evidence type="ECO:0000256" key="4">
    <source>
        <dbReference type="SAM" id="MobiDB-lite"/>
    </source>
</evidence>
<feature type="region of interest" description="Disordered" evidence="4">
    <location>
        <begin position="909"/>
        <end position="933"/>
    </location>
</feature>
<feature type="compositionally biased region" description="Acidic residues" evidence="4">
    <location>
        <begin position="859"/>
        <end position="886"/>
    </location>
</feature>
<dbReference type="AlphaFoldDB" id="A0AB34IL87"/>
<feature type="compositionally biased region" description="Polar residues" evidence="4">
    <location>
        <begin position="910"/>
        <end position="921"/>
    </location>
</feature>
<dbReference type="PANTHER" id="PTHR45629">
    <property type="entry name" value="SNF2/RAD54 FAMILY MEMBER"/>
    <property type="match status" value="1"/>
</dbReference>
<name>A0AB34IL87_PRYPA</name>
<dbReference type="Gene3D" id="3.40.50.300">
    <property type="entry name" value="P-loop containing nucleotide triphosphate hydrolases"/>
    <property type="match status" value="1"/>
</dbReference>
<reference evidence="7 8" key="1">
    <citation type="journal article" date="2024" name="Science">
        <title>Giant polyketide synthase enzymes in the biosynthesis of giant marine polyether toxins.</title>
        <authorList>
            <person name="Fallon T.R."/>
            <person name="Shende V.V."/>
            <person name="Wierzbicki I.H."/>
            <person name="Pendleton A.L."/>
            <person name="Watervoot N.F."/>
            <person name="Auber R.P."/>
            <person name="Gonzalez D.J."/>
            <person name="Wisecaver J.H."/>
            <person name="Moore B.S."/>
        </authorList>
    </citation>
    <scope>NUCLEOTIDE SEQUENCE [LARGE SCALE GENOMIC DNA]</scope>
    <source>
        <strain evidence="7 8">12B1</strain>
    </source>
</reference>
<dbReference type="Gene3D" id="3.40.50.10810">
    <property type="entry name" value="Tandem AAA-ATPase domain"/>
    <property type="match status" value="1"/>
</dbReference>
<feature type="compositionally biased region" description="Basic residues" evidence="4">
    <location>
        <begin position="131"/>
        <end position="149"/>
    </location>
</feature>
<evidence type="ECO:0000256" key="2">
    <source>
        <dbReference type="ARBA" id="ARBA00022801"/>
    </source>
</evidence>
<evidence type="ECO:0000313" key="7">
    <source>
        <dbReference type="EMBL" id="KAL1499693.1"/>
    </source>
</evidence>
<gene>
    <name evidence="7" type="ORF">AB1Y20_011888</name>
</gene>
<dbReference type="PANTHER" id="PTHR45629:SF7">
    <property type="entry name" value="DNA EXCISION REPAIR PROTEIN ERCC-6-RELATED"/>
    <property type="match status" value="1"/>
</dbReference>
<evidence type="ECO:0000313" key="8">
    <source>
        <dbReference type="Proteomes" id="UP001515480"/>
    </source>
</evidence>
<dbReference type="GO" id="GO:0016787">
    <property type="term" value="F:hydrolase activity"/>
    <property type="evidence" value="ECO:0007669"/>
    <property type="project" value="UniProtKB-KW"/>
</dbReference>
<dbReference type="SMART" id="SM00490">
    <property type="entry name" value="HELICc"/>
    <property type="match status" value="1"/>
</dbReference>
<feature type="domain" description="Helicase ATP-binding" evidence="5">
    <location>
        <begin position="246"/>
        <end position="421"/>
    </location>
</feature>
<organism evidence="7 8">
    <name type="scientific">Prymnesium parvum</name>
    <name type="common">Toxic golden alga</name>
    <dbReference type="NCBI Taxonomy" id="97485"/>
    <lineage>
        <taxon>Eukaryota</taxon>
        <taxon>Haptista</taxon>
        <taxon>Haptophyta</taxon>
        <taxon>Prymnesiophyceae</taxon>
        <taxon>Prymnesiales</taxon>
        <taxon>Prymnesiaceae</taxon>
        <taxon>Prymnesium</taxon>
    </lineage>
</organism>
<dbReference type="PROSITE" id="PS51192">
    <property type="entry name" value="HELICASE_ATP_BIND_1"/>
    <property type="match status" value="1"/>
</dbReference>
<dbReference type="InterPro" id="IPR027417">
    <property type="entry name" value="P-loop_NTPase"/>
</dbReference>
<dbReference type="SUPFAM" id="SSF52540">
    <property type="entry name" value="P-loop containing nucleoside triphosphate hydrolases"/>
    <property type="match status" value="2"/>
</dbReference>
<evidence type="ECO:0000256" key="1">
    <source>
        <dbReference type="ARBA" id="ARBA00004123"/>
    </source>
</evidence>
<sequence>MSSVTSADRASSLASPTDIATARAAPPAPKLSLRQLLRPPPTTAGPSLPLPPPPLPSPPIPPPQRPLASPPLPSPDPPGLSEGLPPPEGAEAAVGGAVRRSVEEILKDYAAASVRAIDPAAEGPAGGARKPAGRRGGRGGRGERRRGRGKGAAEERERGEEEEEEEEEEEAEEEEEEVARGEEEEEEGGDEWPRLSCAPHAPREEVVLGARPRHDEGSVYSPAAAIPASIAQHLRAYQREGVEWLWRQYAADRGGVLGDEMGLGKTVQAAAFLAAVLGKTATAADKARAFPLREDDARLALVVVPAAVVGNWERELRTWGYFRMRVAHGAMREESLEAARSREVELVITTYETLSKNKADFAAVRWEVTIWDEVHKLKNDKSKTSAAAREIRCPRRFGLTGTPMSNKYEELWVLFDFVSNSRVGSKKDFAREYAQVLKEGQTRSATQYQIRRRTEAQQNLWTLISKWMLQRFKKVLGDQLPKKDDNIVFCRLAAKQESVYHRVLQSSDYQALLRMDEPCGCGSGALSKECHALDMRGVLARLAHPDGRECSRCPMCIGLPALTKLQLIANHLELLKPSDNEAHAEVKEKKLAFARMAFGPGESSYLRNARFLSQSSSEDCGKMKALAELLRVWKARRAKVLLFSLSTQMLDILEDFVVCKGYTYLRLDGSTSSKSRTKLVDQFNSKDTVFLFLLSTKAGGVGLNLVSATVVVVFDPNWNPSHDMQAQDRAYRIGQRHDVKVYRLVSSNTVEEIVYQRQLYKQGQEGLALHQRDEPRYFEGVQGDKKRKGELYGMKNLLKFDTSGIGNATASIVARRVDGPGLPSAQAGDSEDEENRELERESKAGLFVIRKVASKEEEAATGEEEEEEEEESEEEEGEEEAEEGLPVDEHSEAHAHGIGVVLGLPRKRSLATSSPNKSEPVSTAKRGKGANGVAREAVVDEAINSAAQAAPESQGDSQVIDDEAVLERVVRRSGAVHSLAHAKLLGGASIRHAGLPGSPAAGVEAAASVVHETAARPVESRAPFDLRDCLCGATTFQGYVEKLQTSSLAAWYACYADSIGLGQEFLALVNGLPEQDIHIGSCSNNIDEWLMS</sequence>
<keyword evidence="8" id="KW-1185">Reference proteome</keyword>